<comment type="caution">
    <text evidence="1">The sequence shown here is derived from an EMBL/GenBank/DDBJ whole genome shotgun (WGS) entry which is preliminary data.</text>
</comment>
<dbReference type="Proteomes" id="UP000052015">
    <property type="component" value="Unassembled WGS sequence"/>
</dbReference>
<evidence type="ECO:0000313" key="1">
    <source>
        <dbReference type="EMBL" id="KRQ86065.1"/>
    </source>
</evidence>
<dbReference type="EMBL" id="LKHP01000017">
    <property type="protein sequence ID" value="KRQ86065.1"/>
    <property type="molecule type" value="Genomic_DNA"/>
</dbReference>
<name>A0A0R3JRH3_CALMK</name>
<organism evidence="1 2">
    <name type="scientific">Caloramator mitchellensis</name>
    <dbReference type="NCBI Taxonomy" id="908809"/>
    <lineage>
        <taxon>Bacteria</taxon>
        <taxon>Bacillati</taxon>
        <taxon>Bacillota</taxon>
        <taxon>Clostridia</taxon>
        <taxon>Eubacteriales</taxon>
        <taxon>Clostridiaceae</taxon>
        <taxon>Caloramator</taxon>
    </lineage>
</organism>
<dbReference type="STRING" id="908809.ABG79_02197"/>
<sequence>MIKNKYIEGDYEIIEYENGAIVKTLITNTENTQIIPQKQITIEELNAKIDDLTLLILAQQGVIEQ</sequence>
<accession>A0A0R3JRH3</accession>
<keyword evidence="2" id="KW-1185">Reference proteome</keyword>
<evidence type="ECO:0000313" key="2">
    <source>
        <dbReference type="Proteomes" id="UP000052015"/>
    </source>
</evidence>
<dbReference type="RefSeq" id="WP_057979485.1">
    <property type="nucleotide sequence ID" value="NZ_LKHP01000017.1"/>
</dbReference>
<reference evidence="1 2" key="1">
    <citation type="submission" date="2015-09" db="EMBL/GenBank/DDBJ databases">
        <title>Draft genome sequence of a Caloramator mitchellensis, a moderate thermophile from the Great Artesian Basin of Australia.</title>
        <authorList>
            <person name="Patel B.K."/>
        </authorList>
    </citation>
    <scope>NUCLEOTIDE SEQUENCE [LARGE SCALE GENOMIC DNA]</scope>
    <source>
        <strain evidence="1 2">VF08</strain>
    </source>
</reference>
<dbReference type="AlphaFoldDB" id="A0A0R3JRH3"/>
<proteinExistence type="predicted"/>
<protein>
    <submittedName>
        <fullName evidence="1">Uncharacterized protein</fullName>
    </submittedName>
</protein>
<gene>
    <name evidence="1" type="ORF">ABG79_02197</name>
</gene>